<keyword evidence="2" id="KW-0449">Lipoprotein</keyword>
<protein>
    <submittedName>
        <fullName evidence="2">Pectin degradation byproducts-binding lipoprotein</fullName>
    </submittedName>
</protein>
<dbReference type="Gene3D" id="3.40.190.10">
    <property type="entry name" value="Periplasmic binding protein-like II"/>
    <property type="match status" value="2"/>
</dbReference>
<accession>A0ABM5LTT9</accession>
<name>A0ABM5LTT9_BACA1</name>
<keyword evidence="3" id="KW-1185">Reference proteome</keyword>
<evidence type="ECO:0000313" key="2">
    <source>
        <dbReference type="EMBL" id="ADP31172.1"/>
    </source>
</evidence>
<feature type="chain" id="PRO_5045193872" evidence="1">
    <location>
        <begin position="24"/>
        <end position="428"/>
    </location>
</feature>
<proteinExistence type="predicted"/>
<dbReference type="Pfam" id="PF01547">
    <property type="entry name" value="SBP_bac_1"/>
    <property type="match status" value="1"/>
</dbReference>
<dbReference type="PROSITE" id="PS51257">
    <property type="entry name" value="PROKAR_LIPOPROTEIN"/>
    <property type="match status" value="1"/>
</dbReference>
<dbReference type="RefSeq" id="WP_003328397.1">
    <property type="nucleotide sequence ID" value="NC_014639.1"/>
</dbReference>
<evidence type="ECO:0000256" key="1">
    <source>
        <dbReference type="SAM" id="SignalP"/>
    </source>
</evidence>
<dbReference type="InterPro" id="IPR050490">
    <property type="entry name" value="Bact_solute-bd_prot1"/>
</dbReference>
<dbReference type="PANTHER" id="PTHR43649:SF11">
    <property type="entry name" value="ABC TRANSPORTER SUBSTRATE-BINDING PROTEIN YESO-RELATED"/>
    <property type="match status" value="1"/>
</dbReference>
<organism evidence="2 3">
    <name type="scientific">Bacillus atrophaeus (strain 1942)</name>
    <dbReference type="NCBI Taxonomy" id="720555"/>
    <lineage>
        <taxon>Bacteria</taxon>
        <taxon>Bacillati</taxon>
        <taxon>Bacillota</taxon>
        <taxon>Bacilli</taxon>
        <taxon>Bacillales</taxon>
        <taxon>Bacillaceae</taxon>
        <taxon>Bacillus</taxon>
    </lineage>
</organism>
<dbReference type="PANTHER" id="PTHR43649">
    <property type="entry name" value="ARABINOSE-BINDING PROTEIN-RELATED"/>
    <property type="match status" value="1"/>
</dbReference>
<feature type="signal peptide" evidence="1">
    <location>
        <begin position="1"/>
        <end position="23"/>
    </location>
</feature>
<evidence type="ECO:0000313" key="3">
    <source>
        <dbReference type="Proteomes" id="UP000006867"/>
    </source>
</evidence>
<reference evidence="2 3" key="1">
    <citation type="journal article" date="2011" name="Front. Microbiol.">
        <title>Genomic signatures of strain selection and enhancement in Bacillus atrophaeus var. globigii, a historical biowarfare simulant.</title>
        <authorList>
            <person name="Gibbons H.S."/>
            <person name="Broomall S.M."/>
            <person name="McNew L.A."/>
            <person name="Daligault H."/>
            <person name="Chapman C."/>
            <person name="Bruce D."/>
            <person name="Karavis M."/>
            <person name="Krepps M."/>
            <person name="McGregor P.A."/>
            <person name="Hong C."/>
            <person name="Park K.H."/>
            <person name="Akmal A."/>
            <person name="Feldman A."/>
            <person name="Lin J.S."/>
            <person name="Chang W.E."/>
            <person name="Higgs B.W."/>
            <person name="Demirev P."/>
            <person name="Lindquist J."/>
            <person name="Liem A."/>
            <person name="Fochler E."/>
            <person name="Read T.D."/>
            <person name="Tapia R."/>
            <person name="Johnson S."/>
            <person name="Bishop-Lilly K.A."/>
            <person name="Detter C."/>
            <person name="Han C."/>
            <person name="Sozhamannan S."/>
            <person name="Rosenzweig C.N."/>
            <person name="Skowronski E.W."/>
        </authorList>
    </citation>
    <scope>NUCLEOTIDE SEQUENCE [LARGE SCALE GENOMIC DNA]</scope>
    <source>
        <strain evidence="2 3">1942</strain>
    </source>
</reference>
<dbReference type="Proteomes" id="UP000006867">
    <property type="component" value="Chromosome"/>
</dbReference>
<dbReference type="EMBL" id="CP002207">
    <property type="protein sequence ID" value="ADP31172.1"/>
    <property type="molecule type" value="Genomic_DNA"/>
</dbReference>
<keyword evidence="1" id="KW-0732">Signal</keyword>
<dbReference type="SUPFAM" id="SSF53850">
    <property type="entry name" value="Periplasmic binding protein-like II"/>
    <property type="match status" value="1"/>
</dbReference>
<sequence length="428" mass="48222">MKKVAIVFLTVVCAFVFSGCSSAGEEASGKKEDITLRIAWWGGQPRHDYTTKVIELYEKKNPHIHIEAEFANWDDYWKKLAPMSAAGQLPDVIQMDTAYLSQYGKKGQLEDLTPYTKDGTIDVSSIKQNKMSGGMLDGKLYGFTLGVNVLSVIANDELLKKTGVEIDSENWTWSDYEKLAYQVQEKTGVYGSNGMHPPDIFFPYYLRTKGERFYKEDGTGLAYQDDQLFVDYFERQVRLVNQKTSPTPDESAQIKGMEDDFIVKNKSAATWNYSNQYAAFAQLTDAPLSLYLPPEQMKEKALTLKPSMLFSVPKSSEHKKEAAKFIDFFINSEEANLLIKGERGVPVSDKVAEAIKPKLNEEETKIVEYVEAASKNISKADPPEPVGSAEVIKLLKDTSDQILYQKVTPEKAAKTFRKQANDILKRNN</sequence>
<dbReference type="InterPro" id="IPR006059">
    <property type="entry name" value="SBP"/>
</dbReference>
<gene>
    <name evidence="2" type="ordered locus">BATR1942_01070</name>
</gene>